<evidence type="ECO:0000313" key="2">
    <source>
        <dbReference type="EMBL" id="ADG72361.1"/>
    </source>
</evidence>
<dbReference type="KEGG" id="brm:Bmur_1328"/>
<proteinExistence type="predicted"/>
<dbReference type="HOGENOM" id="CLU_159805_0_0_12"/>
<dbReference type="EMBL" id="CP001959">
    <property type="protein sequence ID" value="ADG71418.1"/>
    <property type="molecule type" value="Genomic_DNA"/>
</dbReference>
<reference evidence="2 3" key="1">
    <citation type="journal article" date="2010" name="Stand. Genomic Sci.">
        <title>Complete genome sequence of Brachyspira murdochii type strain (56-150).</title>
        <authorList>
            <person name="Pati A."/>
            <person name="Sikorski J."/>
            <person name="Gronow S."/>
            <person name="Munk C."/>
            <person name="Lapidus A."/>
            <person name="Copeland A."/>
            <person name="Glavina Del Tio T."/>
            <person name="Nolan M."/>
            <person name="Lucas S."/>
            <person name="Chen F."/>
            <person name="Tice H."/>
            <person name="Cheng J.F."/>
            <person name="Han C."/>
            <person name="Detter J.C."/>
            <person name="Bruce D."/>
            <person name="Tapia R."/>
            <person name="Goodwin L."/>
            <person name="Pitluck S."/>
            <person name="Liolios K."/>
            <person name="Ivanova N."/>
            <person name="Mavromatis K."/>
            <person name="Mikhailova N."/>
            <person name="Chen A."/>
            <person name="Palaniappan K."/>
            <person name="Land M."/>
            <person name="Hauser L."/>
            <person name="Chang Y.J."/>
            <person name="Jeffries C.D."/>
            <person name="Spring S."/>
            <person name="Rohde M."/>
            <person name="Goker M."/>
            <person name="Bristow J."/>
            <person name="Eisen J.A."/>
            <person name="Markowitz V."/>
            <person name="Hugenholtz P."/>
            <person name="Kyrpides N.C."/>
            <person name="Klenk H.P."/>
        </authorList>
    </citation>
    <scope>NUCLEOTIDE SEQUENCE [LARGE SCALE GENOMIC DNA]</scope>
    <source>
        <strain evidence="3">ATCC 51284 / DSM 12563 / 56-150</strain>
        <strain evidence="2">DSM 12563</strain>
    </source>
</reference>
<accession>D5U4V7</accession>
<dbReference type="RefSeq" id="WP_013113838.1">
    <property type="nucleotide sequence ID" value="NC_014150.1"/>
</dbReference>
<protein>
    <submittedName>
        <fullName evidence="2">Uncharacterized protein</fullName>
    </submittedName>
</protein>
<dbReference type="KEGG" id="brm:Bmur_2288"/>
<organism evidence="2 3">
    <name type="scientific">Brachyspira murdochii (strain ATCC 51284 / DSM 12563 / 56-150)</name>
    <name type="common">Serpulina murdochii</name>
    <dbReference type="NCBI Taxonomy" id="526224"/>
    <lineage>
        <taxon>Bacteria</taxon>
        <taxon>Pseudomonadati</taxon>
        <taxon>Spirochaetota</taxon>
        <taxon>Spirochaetia</taxon>
        <taxon>Brachyspirales</taxon>
        <taxon>Brachyspiraceae</taxon>
        <taxon>Brachyspira</taxon>
    </lineage>
</organism>
<gene>
    <name evidence="1" type="ordered locus">Bmur_1328</name>
    <name evidence="2" type="ordered locus">Bmur_2288</name>
</gene>
<dbReference type="EMBL" id="CP001959">
    <property type="protein sequence ID" value="ADG72361.1"/>
    <property type="molecule type" value="Genomic_DNA"/>
</dbReference>
<sequence>MIIKKHFIKLIDLEEPYSWEFKQSEEDREKIDLIIEELNNKNKIYEYDKWKDIMKDTIIIFDNTKENQTLIKTKGSYEDILIGYATLIYQTAINTKKKPEDVVLDILYKVKDNKETLYKYIKKNKGNKK</sequence>
<dbReference type="Proteomes" id="UP000001915">
    <property type="component" value="Chromosome"/>
</dbReference>
<evidence type="ECO:0000313" key="1">
    <source>
        <dbReference type="EMBL" id="ADG71418.1"/>
    </source>
</evidence>
<dbReference type="OrthoDB" id="308952at2"/>
<dbReference type="AlphaFoldDB" id="D5U4V7"/>
<evidence type="ECO:0000313" key="3">
    <source>
        <dbReference type="Proteomes" id="UP000001915"/>
    </source>
</evidence>
<name>D5U4V7_BRAM5</name>
<dbReference type="STRING" id="526224.Bmur_1328"/>